<evidence type="ECO:0000259" key="12">
    <source>
        <dbReference type="PROSITE" id="PS51959"/>
    </source>
</evidence>
<evidence type="ECO:0000256" key="6">
    <source>
        <dbReference type="ARBA" id="ARBA00022759"/>
    </source>
</evidence>
<evidence type="ECO:0000313" key="14">
    <source>
        <dbReference type="Proteomes" id="UP000580250"/>
    </source>
</evidence>
<feature type="domain" description="EndoU" evidence="12">
    <location>
        <begin position="271"/>
        <end position="544"/>
    </location>
</feature>
<dbReference type="EMBL" id="CAJEWN010000178">
    <property type="protein sequence ID" value="CAD2171097.1"/>
    <property type="molecule type" value="Genomic_DNA"/>
</dbReference>
<evidence type="ECO:0000256" key="2">
    <source>
        <dbReference type="ARBA" id="ARBA00010168"/>
    </source>
</evidence>
<keyword evidence="10" id="KW-0456">Lyase</keyword>
<keyword evidence="6 11" id="KW-0255">Endonuclease</keyword>
<evidence type="ECO:0000256" key="10">
    <source>
        <dbReference type="ARBA" id="ARBA00023239"/>
    </source>
</evidence>
<evidence type="ECO:0000256" key="8">
    <source>
        <dbReference type="ARBA" id="ARBA00022884"/>
    </source>
</evidence>
<evidence type="ECO:0000256" key="11">
    <source>
        <dbReference type="RuleBase" id="RU367085"/>
    </source>
</evidence>
<dbReference type="InterPro" id="IPR037227">
    <property type="entry name" value="EndoU-like"/>
</dbReference>
<dbReference type="SUPFAM" id="SSF142877">
    <property type="entry name" value="EndoU-like"/>
    <property type="match status" value="1"/>
</dbReference>
<dbReference type="GO" id="GO:0016787">
    <property type="term" value="F:hydrolase activity"/>
    <property type="evidence" value="ECO:0007669"/>
    <property type="project" value="UniProtKB-KW"/>
</dbReference>
<name>A0A6V7V857_MELEN</name>
<evidence type="ECO:0000256" key="3">
    <source>
        <dbReference type="ARBA" id="ARBA00011245"/>
    </source>
</evidence>
<evidence type="ECO:0000256" key="9">
    <source>
        <dbReference type="ARBA" id="ARBA00023211"/>
    </source>
</evidence>
<dbReference type="OrthoDB" id="430326at2759"/>
<accession>A0A6V7V857</accession>
<dbReference type="Pfam" id="PF09412">
    <property type="entry name" value="XendoU"/>
    <property type="match status" value="1"/>
</dbReference>
<gene>
    <name evidence="13" type="ORF">MENT_LOCUS22534</name>
</gene>
<keyword evidence="7 11" id="KW-0378">Hydrolase</keyword>
<keyword evidence="8 11" id="KW-0694">RNA-binding</keyword>
<dbReference type="InterPro" id="IPR018998">
    <property type="entry name" value="EndoU_C"/>
</dbReference>
<keyword evidence="9 11" id="KW-0464">Manganese</keyword>
<comment type="similarity">
    <text evidence="2 11">Belongs to the ENDOU family.</text>
</comment>
<sequence length="544" mass="64229">MKILVYFILCIINIITAYKLHKLSPFTILWRMDNPNRMKFGRRYEIKILENGMSQLSHIEKNIPPNIIPSNSLNDAYLRLCDNFDNSDLRKEFLQNLNESLIFQKAGELYENRENYSVEFIRDDGQKSFIDKVGELLFSQEEPQFYSLFCQFTQEKGSWHSFIRQQPHMKIISLKIINNNEQIKDMQVKFIENGRMRKRRILIGTSLDFEIGVFSLCTLSIKDKDAWKHCSAPVDGGYHFDMSIRMSENYGHLDITSFTKILKKKKRKHKSDPEFQKLVEELWEKDVDRVDESAITLNWQGKLEKKQVKDISPDPLFSSVDEFIFQKPIYAALLEMYKENNFYQQVCEQEPPMNEQRREKFVKIWGLITDSEVFKLGYDFLRNHGKTDKSFDEFREQMFDFWFGTYSRCEQHENSEPLGSSGFEHVFSGEWKHGTGVEGHHNWLRYYLGEKAGEINYYGYFVHQDNNILGTFQYKWKGFLKRIGGFFFRTSPAFDFTLFTVCSLTHPGNEACHFELLNTKMFVTSFKMKCNNGTCLATSYPGLY</sequence>
<dbReference type="Proteomes" id="UP000580250">
    <property type="component" value="Unassembled WGS sequence"/>
</dbReference>
<evidence type="ECO:0000256" key="7">
    <source>
        <dbReference type="ARBA" id="ARBA00022801"/>
    </source>
</evidence>
<evidence type="ECO:0000313" key="13">
    <source>
        <dbReference type="EMBL" id="CAD2171097.1"/>
    </source>
</evidence>
<evidence type="ECO:0000256" key="5">
    <source>
        <dbReference type="ARBA" id="ARBA00022723"/>
    </source>
</evidence>
<dbReference type="AlphaFoldDB" id="A0A6V7V857"/>
<comment type="caution">
    <text evidence="13">The sequence shown here is derived from an EMBL/GenBank/DDBJ whole genome shotgun (WGS) entry which is preliminary data.</text>
</comment>
<evidence type="ECO:0000256" key="4">
    <source>
        <dbReference type="ARBA" id="ARBA00022722"/>
    </source>
</evidence>
<dbReference type="GO" id="GO:0016829">
    <property type="term" value="F:lyase activity"/>
    <property type="evidence" value="ECO:0007669"/>
    <property type="project" value="UniProtKB-KW"/>
</dbReference>
<dbReference type="CDD" id="cd21159">
    <property type="entry name" value="XendoU"/>
    <property type="match status" value="1"/>
</dbReference>
<dbReference type="GO" id="GO:0003723">
    <property type="term" value="F:RNA binding"/>
    <property type="evidence" value="ECO:0007669"/>
    <property type="project" value="UniProtKB-UniRule"/>
</dbReference>
<dbReference type="PANTHER" id="PTHR12439:SF42">
    <property type="entry name" value="ENDORIBONUCLEASE-RELATED"/>
    <property type="match status" value="1"/>
</dbReference>
<comment type="subunit">
    <text evidence="3 11">Monomer.</text>
</comment>
<dbReference type="PANTHER" id="PTHR12439">
    <property type="entry name" value="PLACENTAL PROTEIN 11-RELATED"/>
    <property type="match status" value="1"/>
</dbReference>
<keyword evidence="4 11" id="KW-0540">Nuclease</keyword>
<dbReference type="InterPro" id="IPR039787">
    <property type="entry name" value="ENDOU"/>
</dbReference>
<comment type="cofactor">
    <cofactor evidence="1 11">
        <name>Mn(2+)</name>
        <dbReference type="ChEBI" id="CHEBI:29035"/>
    </cofactor>
</comment>
<dbReference type="GO" id="GO:0046872">
    <property type="term" value="F:metal ion binding"/>
    <property type="evidence" value="ECO:0007669"/>
    <property type="project" value="UniProtKB-UniRule"/>
</dbReference>
<reference evidence="13 14" key="1">
    <citation type="submission" date="2020-08" db="EMBL/GenBank/DDBJ databases">
        <authorList>
            <person name="Koutsovoulos G."/>
            <person name="Danchin GJ E."/>
        </authorList>
    </citation>
    <scope>NUCLEOTIDE SEQUENCE [LARGE SCALE GENOMIC DNA]</scope>
</reference>
<protein>
    <recommendedName>
        <fullName evidence="12">EndoU domain-containing protein</fullName>
    </recommendedName>
</protein>
<dbReference type="GO" id="GO:0004521">
    <property type="term" value="F:RNA endonuclease activity"/>
    <property type="evidence" value="ECO:0007669"/>
    <property type="project" value="UniProtKB-UniRule"/>
</dbReference>
<evidence type="ECO:0000256" key="1">
    <source>
        <dbReference type="ARBA" id="ARBA00001936"/>
    </source>
</evidence>
<organism evidence="13 14">
    <name type="scientific">Meloidogyne enterolobii</name>
    <name type="common">Root-knot nematode worm</name>
    <name type="synonym">Meloidogyne mayaguensis</name>
    <dbReference type="NCBI Taxonomy" id="390850"/>
    <lineage>
        <taxon>Eukaryota</taxon>
        <taxon>Metazoa</taxon>
        <taxon>Ecdysozoa</taxon>
        <taxon>Nematoda</taxon>
        <taxon>Chromadorea</taxon>
        <taxon>Rhabditida</taxon>
        <taxon>Tylenchina</taxon>
        <taxon>Tylenchomorpha</taxon>
        <taxon>Tylenchoidea</taxon>
        <taxon>Meloidogynidae</taxon>
        <taxon>Meloidogyninae</taxon>
        <taxon>Meloidogyne</taxon>
    </lineage>
</organism>
<keyword evidence="5 11" id="KW-0479">Metal-binding</keyword>
<proteinExistence type="inferred from homology"/>
<dbReference type="PROSITE" id="PS51959">
    <property type="entry name" value="ENDOU"/>
    <property type="match status" value="1"/>
</dbReference>